<proteinExistence type="predicted"/>
<dbReference type="Proteomes" id="UP001432380">
    <property type="component" value="Segment"/>
</dbReference>
<evidence type="ECO:0000313" key="2">
    <source>
        <dbReference type="Proteomes" id="UP001432380"/>
    </source>
</evidence>
<name>A0AAX4JH02_9CAUD</name>
<evidence type="ECO:0000313" key="1">
    <source>
        <dbReference type="EMBL" id="WVK89950.1"/>
    </source>
</evidence>
<dbReference type="EMBL" id="PP079243">
    <property type="protein sequence ID" value="WVK89950.1"/>
    <property type="molecule type" value="Genomic_DNA"/>
</dbReference>
<reference evidence="1" key="1">
    <citation type="submission" date="2024-01" db="EMBL/GenBank/DDBJ databases">
        <authorList>
            <person name="Zhu Q."/>
        </authorList>
    </citation>
    <scope>NUCLEOTIDE SEQUENCE</scope>
</reference>
<organism evidence="1 2">
    <name type="scientific">Burkholderia phage vB_BpP_HN02</name>
    <dbReference type="NCBI Taxonomy" id="3116925"/>
    <lineage>
        <taxon>Viruses</taxon>
        <taxon>Duplodnaviria</taxon>
        <taxon>Heunggongvirae</taxon>
        <taxon>Uroviricota</taxon>
        <taxon>Caudoviricetes</taxon>
        <taxon>Schitoviridae</taxon>
    </lineage>
</organism>
<sequence>MAKEYVKDSEGEMIEKIKPETKKYEESYRKFMEYYIPAHKDCNHCGAVRHKNYRCVRCGYE</sequence>
<accession>A0AAX4JH02</accession>
<protein>
    <submittedName>
        <fullName evidence="1">Uncharacterized protein</fullName>
    </submittedName>
</protein>